<evidence type="ECO:0000313" key="2">
    <source>
        <dbReference type="WBParaSite" id="ACRNAN_Path_1614.g6279.t1"/>
    </source>
</evidence>
<evidence type="ECO:0000313" key="1">
    <source>
        <dbReference type="Proteomes" id="UP000887540"/>
    </source>
</evidence>
<proteinExistence type="predicted"/>
<sequence length="103" mass="12164">MKTFEKIYKTTVEPMLTYAIEAWYPSRIVFQNTIERVQKFTAKICTNDFTSSYLALLENLQWKPINQDAREKCALVMHKAIMGHRKLTDAVQPYPKAYKKNWS</sequence>
<dbReference type="AlphaFoldDB" id="A0A914C2S6"/>
<protein>
    <submittedName>
        <fullName evidence="2">Uncharacterized protein</fullName>
    </submittedName>
</protein>
<dbReference type="Proteomes" id="UP000887540">
    <property type="component" value="Unplaced"/>
</dbReference>
<name>A0A914C2S6_9BILA</name>
<accession>A0A914C2S6</accession>
<reference evidence="2" key="1">
    <citation type="submission" date="2022-11" db="UniProtKB">
        <authorList>
            <consortium name="WormBaseParasite"/>
        </authorList>
    </citation>
    <scope>IDENTIFICATION</scope>
</reference>
<organism evidence="1 2">
    <name type="scientific">Acrobeloides nanus</name>
    <dbReference type="NCBI Taxonomy" id="290746"/>
    <lineage>
        <taxon>Eukaryota</taxon>
        <taxon>Metazoa</taxon>
        <taxon>Ecdysozoa</taxon>
        <taxon>Nematoda</taxon>
        <taxon>Chromadorea</taxon>
        <taxon>Rhabditida</taxon>
        <taxon>Tylenchina</taxon>
        <taxon>Cephalobomorpha</taxon>
        <taxon>Cephaloboidea</taxon>
        <taxon>Cephalobidae</taxon>
        <taxon>Acrobeloides</taxon>
    </lineage>
</organism>
<dbReference type="WBParaSite" id="ACRNAN_Path_1614.g6279.t1">
    <property type="protein sequence ID" value="ACRNAN_Path_1614.g6279.t1"/>
    <property type="gene ID" value="ACRNAN_Path_1614.g6279"/>
</dbReference>
<keyword evidence="1" id="KW-1185">Reference proteome</keyword>